<name>A0A0P8BQB4_9GAMM</name>
<gene>
    <name evidence="2" type="ORF">HLUCCX14_01025</name>
</gene>
<organism evidence="2 3">
    <name type="scientific">Marinobacter excellens HL-55</name>
    <dbReference type="NCBI Taxonomy" id="1305731"/>
    <lineage>
        <taxon>Bacteria</taxon>
        <taxon>Pseudomonadati</taxon>
        <taxon>Pseudomonadota</taxon>
        <taxon>Gammaproteobacteria</taxon>
        <taxon>Pseudomonadales</taxon>
        <taxon>Marinobacteraceae</taxon>
        <taxon>Marinobacter</taxon>
    </lineage>
</organism>
<proteinExistence type="predicted"/>
<feature type="transmembrane region" description="Helical" evidence="1">
    <location>
        <begin position="16"/>
        <end position="35"/>
    </location>
</feature>
<keyword evidence="1" id="KW-0812">Transmembrane</keyword>
<sequence>MSDEPGSARTQFRSDFVVELVLIVAVVAYLIMAQGQAVGENLSFTVMGAGLMALATYWTLHTVGDGLRVIALRLRPGK</sequence>
<dbReference type="AlphaFoldDB" id="A0A0P8BQB4"/>
<keyword evidence="1" id="KW-0472">Membrane</keyword>
<dbReference type="OrthoDB" id="6370384at2"/>
<accession>A0A0P8BQB4</accession>
<reference evidence="2 3" key="1">
    <citation type="submission" date="2015-09" db="EMBL/GenBank/DDBJ databases">
        <title>Identification and resolution of microdiversity through metagenomic sequencing of parallel consortia.</title>
        <authorList>
            <person name="Nelson W.C."/>
            <person name="Romine M.F."/>
            <person name="Lindemann S.R."/>
        </authorList>
    </citation>
    <scope>NUCLEOTIDE SEQUENCE [LARGE SCALE GENOMIC DNA]</scope>
    <source>
        <strain evidence="2">HL-55</strain>
    </source>
</reference>
<evidence type="ECO:0000313" key="3">
    <source>
        <dbReference type="Proteomes" id="UP000050416"/>
    </source>
</evidence>
<evidence type="ECO:0000313" key="2">
    <source>
        <dbReference type="EMBL" id="KPQ30684.1"/>
    </source>
</evidence>
<comment type="caution">
    <text evidence="2">The sequence shown here is derived from an EMBL/GenBank/DDBJ whole genome shotgun (WGS) entry which is preliminary data.</text>
</comment>
<feature type="transmembrane region" description="Helical" evidence="1">
    <location>
        <begin position="41"/>
        <end position="60"/>
    </location>
</feature>
<dbReference type="EMBL" id="LJZQ01000001">
    <property type="protein sequence ID" value="KPQ30684.1"/>
    <property type="molecule type" value="Genomic_DNA"/>
</dbReference>
<dbReference type="PATRIC" id="fig|1305731.5.peg.1578"/>
<evidence type="ECO:0000256" key="1">
    <source>
        <dbReference type="SAM" id="Phobius"/>
    </source>
</evidence>
<protein>
    <submittedName>
        <fullName evidence="2">Uncharacterized protein</fullName>
    </submittedName>
</protein>
<keyword evidence="1" id="KW-1133">Transmembrane helix</keyword>
<dbReference type="Proteomes" id="UP000050416">
    <property type="component" value="Unassembled WGS sequence"/>
</dbReference>